<evidence type="ECO:0000313" key="3">
    <source>
        <dbReference type="EMBL" id="KAF1937003.1"/>
    </source>
</evidence>
<feature type="region of interest" description="Disordered" evidence="1">
    <location>
        <begin position="1"/>
        <end position="63"/>
    </location>
</feature>
<dbReference type="OrthoDB" id="3690858at2759"/>
<dbReference type="Gene3D" id="1.10.287.110">
    <property type="entry name" value="DnaJ domain"/>
    <property type="match status" value="1"/>
</dbReference>
<feature type="compositionally biased region" description="Basic and acidic residues" evidence="1">
    <location>
        <begin position="1"/>
        <end position="17"/>
    </location>
</feature>
<dbReference type="InterPro" id="IPR001623">
    <property type="entry name" value="DnaJ_domain"/>
</dbReference>
<organism evidence="3 4">
    <name type="scientific">Clathrospora elynae</name>
    <dbReference type="NCBI Taxonomy" id="706981"/>
    <lineage>
        <taxon>Eukaryota</taxon>
        <taxon>Fungi</taxon>
        <taxon>Dikarya</taxon>
        <taxon>Ascomycota</taxon>
        <taxon>Pezizomycotina</taxon>
        <taxon>Dothideomycetes</taxon>
        <taxon>Pleosporomycetidae</taxon>
        <taxon>Pleosporales</taxon>
        <taxon>Diademaceae</taxon>
        <taxon>Clathrospora</taxon>
    </lineage>
</organism>
<feature type="domain" description="J" evidence="2">
    <location>
        <begin position="59"/>
        <end position="131"/>
    </location>
</feature>
<dbReference type="Proteomes" id="UP000800038">
    <property type="component" value="Unassembled WGS sequence"/>
</dbReference>
<feature type="compositionally biased region" description="Acidic residues" evidence="1">
    <location>
        <begin position="42"/>
        <end position="53"/>
    </location>
</feature>
<reference evidence="3" key="1">
    <citation type="journal article" date="2020" name="Stud. Mycol.">
        <title>101 Dothideomycetes genomes: a test case for predicting lifestyles and emergence of pathogens.</title>
        <authorList>
            <person name="Haridas S."/>
            <person name="Albert R."/>
            <person name="Binder M."/>
            <person name="Bloem J."/>
            <person name="Labutti K."/>
            <person name="Salamov A."/>
            <person name="Andreopoulos B."/>
            <person name="Baker S."/>
            <person name="Barry K."/>
            <person name="Bills G."/>
            <person name="Bluhm B."/>
            <person name="Cannon C."/>
            <person name="Castanera R."/>
            <person name="Culley D."/>
            <person name="Daum C."/>
            <person name="Ezra D."/>
            <person name="Gonzalez J."/>
            <person name="Henrissat B."/>
            <person name="Kuo A."/>
            <person name="Liang C."/>
            <person name="Lipzen A."/>
            <person name="Lutzoni F."/>
            <person name="Magnuson J."/>
            <person name="Mondo S."/>
            <person name="Nolan M."/>
            <person name="Ohm R."/>
            <person name="Pangilinan J."/>
            <person name="Park H.-J."/>
            <person name="Ramirez L."/>
            <person name="Alfaro M."/>
            <person name="Sun H."/>
            <person name="Tritt A."/>
            <person name="Yoshinaga Y."/>
            <person name="Zwiers L.-H."/>
            <person name="Turgeon B."/>
            <person name="Goodwin S."/>
            <person name="Spatafora J."/>
            <person name="Crous P."/>
            <person name="Grigoriev I."/>
        </authorList>
    </citation>
    <scope>NUCLEOTIDE SEQUENCE</scope>
    <source>
        <strain evidence="3">CBS 161.51</strain>
    </source>
</reference>
<keyword evidence="4" id="KW-1185">Reference proteome</keyword>
<dbReference type="EMBL" id="ML976158">
    <property type="protein sequence ID" value="KAF1937003.1"/>
    <property type="molecule type" value="Genomic_DNA"/>
</dbReference>
<dbReference type="AlphaFoldDB" id="A0A6A5SAP6"/>
<evidence type="ECO:0000256" key="1">
    <source>
        <dbReference type="SAM" id="MobiDB-lite"/>
    </source>
</evidence>
<name>A0A6A5SAP6_9PLEO</name>
<accession>A0A6A5SAP6</accession>
<proteinExistence type="predicted"/>
<evidence type="ECO:0000313" key="4">
    <source>
        <dbReference type="Proteomes" id="UP000800038"/>
    </source>
</evidence>
<sequence>MTRVLSENEERRKHQETLQRMSLQDQRPHTQAPDPPGRVMADSDDEPDEDGDEEDKRSDPYEFLGLLQRGRTPLDDIRVTHRILGVIHHESKQNGKSETQKKHAEKRRYEIDWAVQKLLNTELKRAYDETGAIYQHEVDEWKKKNGGGGLGNAKYIPG</sequence>
<gene>
    <name evidence="3" type="ORF">EJ02DRAFT_426994</name>
</gene>
<evidence type="ECO:0000259" key="2">
    <source>
        <dbReference type="PROSITE" id="PS50076"/>
    </source>
</evidence>
<dbReference type="PROSITE" id="PS50076">
    <property type="entry name" value="DNAJ_2"/>
    <property type="match status" value="1"/>
</dbReference>
<protein>
    <recommendedName>
        <fullName evidence="2">J domain-containing protein</fullName>
    </recommendedName>
</protein>
<dbReference type="SUPFAM" id="SSF46565">
    <property type="entry name" value="Chaperone J-domain"/>
    <property type="match status" value="1"/>
</dbReference>
<dbReference type="InterPro" id="IPR036869">
    <property type="entry name" value="J_dom_sf"/>
</dbReference>